<evidence type="ECO:0000313" key="3">
    <source>
        <dbReference type="EMBL" id="OIQ93840.1"/>
    </source>
</evidence>
<protein>
    <submittedName>
        <fullName evidence="3">Flagellar hook-basal body complex protein FliE</fullName>
    </submittedName>
</protein>
<dbReference type="PANTHER" id="PTHR34653">
    <property type="match status" value="1"/>
</dbReference>
<keyword evidence="3" id="KW-0282">Flagellum</keyword>
<name>A0A1J5RCM1_9ZZZZ</name>
<dbReference type="GO" id="GO:0005198">
    <property type="term" value="F:structural molecule activity"/>
    <property type="evidence" value="ECO:0007669"/>
    <property type="project" value="InterPro"/>
</dbReference>
<keyword evidence="2" id="KW-0975">Bacterial flagellum</keyword>
<comment type="caution">
    <text evidence="3">The sequence shown here is derived from an EMBL/GenBank/DDBJ whole genome shotgun (WGS) entry which is preliminary data.</text>
</comment>
<evidence type="ECO:0000256" key="2">
    <source>
        <dbReference type="ARBA" id="ARBA00023143"/>
    </source>
</evidence>
<dbReference type="GO" id="GO:0071973">
    <property type="term" value="P:bacterial-type flagellum-dependent cell motility"/>
    <property type="evidence" value="ECO:0007669"/>
    <property type="project" value="InterPro"/>
</dbReference>
<keyword evidence="3" id="KW-0969">Cilium</keyword>
<dbReference type="HAMAP" id="MF_00724">
    <property type="entry name" value="FliE"/>
    <property type="match status" value="1"/>
</dbReference>
<comment type="subcellular location">
    <subcellularLocation>
        <location evidence="1">Bacterial flagellum basal body</location>
    </subcellularLocation>
</comment>
<keyword evidence="3" id="KW-0966">Cell projection</keyword>
<reference evidence="3" key="1">
    <citation type="submission" date="2016-10" db="EMBL/GenBank/DDBJ databases">
        <title>Sequence of Gallionella enrichment culture.</title>
        <authorList>
            <person name="Poehlein A."/>
            <person name="Muehling M."/>
            <person name="Daniel R."/>
        </authorList>
    </citation>
    <scope>NUCLEOTIDE SEQUENCE</scope>
</reference>
<dbReference type="AlphaFoldDB" id="A0A1J5RCM1"/>
<dbReference type="GO" id="GO:0009425">
    <property type="term" value="C:bacterial-type flagellum basal body"/>
    <property type="evidence" value="ECO:0007669"/>
    <property type="project" value="UniProtKB-SubCell"/>
</dbReference>
<dbReference type="InterPro" id="IPR001624">
    <property type="entry name" value="FliE"/>
</dbReference>
<accession>A0A1J5RCM1</accession>
<gene>
    <name evidence="3" type="primary">fliE_6</name>
    <name evidence="3" type="ORF">GALL_242230</name>
</gene>
<sequence>MATTSIANALSAYANVAKSFGDTTAAPADDQAVTGSGSDFAALLRKGVESAIDSGKKSEQLSQQALAGKADIPEVVAAVSNAELTLQTVVAVRDKVVNAYNDILKMSF</sequence>
<evidence type="ECO:0000256" key="1">
    <source>
        <dbReference type="ARBA" id="ARBA00004117"/>
    </source>
</evidence>
<proteinExistence type="inferred from homology"/>
<dbReference type="Pfam" id="PF02049">
    <property type="entry name" value="FliE"/>
    <property type="match status" value="1"/>
</dbReference>
<dbReference type="PRINTS" id="PR01006">
    <property type="entry name" value="FLGHOOKFLIE"/>
</dbReference>
<organism evidence="3">
    <name type="scientific">mine drainage metagenome</name>
    <dbReference type="NCBI Taxonomy" id="410659"/>
    <lineage>
        <taxon>unclassified sequences</taxon>
        <taxon>metagenomes</taxon>
        <taxon>ecological metagenomes</taxon>
    </lineage>
</organism>
<dbReference type="PANTHER" id="PTHR34653:SF1">
    <property type="entry name" value="FLAGELLAR HOOK-BASAL BODY COMPLEX PROTEIN FLIE"/>
    <property type="match status" value="1"/>
</dbReference>
<dbReference type="EMBL" id="MLJW01000199">
    <property type="protein sequence ID" value="OIQ93840.1"/>
    <property type="molecule type" value="Genomic_DNA"/>
</dbReference>
<dbReference type="GO" id="GO:0003774">
    <property type="term" value="F:cytoskeletal motor activity"/>
    <property type="evidence" value="ECO:0007669"/>
    <property type="project" value="InterPro"/>
</dbReference>